<feature type="region of interest" description="Disordered" evidence="14">
    <location>
        <begin position="353"/>
        <end position="389"/>
    </location>
</feature>
<dbReference type="SMART" id="SM00297">
    <property type="entry name" value="BROMO"/>
    <property type="match status" value="1"/>
</dbReference>
<comment type="caution">
    <text evidence="17">The sequence shown here is derived from an EMBL/GenBank/DDBJ whole genome shotgun (WGS) entry which is preliminary data.</text>
</comment>
<feature type="region of interest" description="Disordered" evidence="14">
    <location>
        <begin position="1031"/>
        <end position="1055"/>
    </location>
</feature>
<dbReference type="CDD" id="cd15489">
    <property type="entry name" value="PHD_SF"/>
    <property type="match status" value="1"/>
</dbReference>
<feature type="compositionally biased region" description="Basic residues" evidence="14">
    <location>
        <begin position="2221"/>
        <end position="2234"/>
    </location>
</feature>
<keyword evidence="9" id="KW-0804">Transcription</keyword>
<keyword evidence="4 12" id="KW-0863">Zinc-finger</keyword>
<dbReference type="CDD" id="cd15519">
    <property type="entry name" value="PHD1_Lid2p_like"/>
    <property type="match status" value="1"/>
</dbReference>
<dbReference type="EMBL" id="JAVXUP010000028">
    <property type="protein sequence ID" value="KAK3041784.1"/>
    <property type="molecule type" value="Genomic_DNA"/>
</dbReference>
<dbReference type="InterPro" id="IPR036427">
    <property type="entry name" value="Bromodomain-like_sf"/>
</dbReference>
<feature type="domain" description="Bromo" evidence="15">
    <location>
        <begin position="1181"/>
        <end position="1246"/>
    </location>
</feature>
<evidence type="ECO:0000259" key="15">
    <source>
        <dbReference type="PROSITE" id="PS50014"/>
    </source>
</evidence>
<dbReference type="Pfam" id="PF00439">
    <property type="entry name" value="Bromodomain"/>
    <property type="match status" value="1"/>
</dbReference>
<dbReference type="InterPro" id="IPR003889">
    <property type="entry name" value="FYrich_C"/>
</dbReference>
<dbReference type="PROSITE" id="PS50014">
    <property type="entry name" value="BROMODOMAIN_2"/>
    <property type="match status" value="1"/>
</dbReference>
<dbReference type="InterPro" id="IPR001965">
    <property type="entry name" value="Znf_PHD"/>
</dbReference>
<dbReference type="GO" id="GO:0005634">
    <property type="term" value="C:nucleus"/>
    <property type="evidence" value="ECO:0007669"/>
    <property type="project" value="UniProtKB-SubCell"/>
</dbReference>
<feature type="coiled-coil region" evidence="13">
    <location>
        <begin position="1627"/>
        <end position="1654"/>
    </location>
</feature>
<keyword evidence="13" id="KW-0175">Coiled coil</keyword>
<dbReference type="InterPro" id="IPR001487">
    <property type="entry name" value="Bromodomain"/>
</dbReference>
<feature type="compositionally biased region" description="Polar residues" evidence="14">
    <location>
        <begin position="370"/>
        <end position="383"/>
    </location>
</feature>
<dbReference type="Gene3D" id="3.30.40.10">
    <property type="entry name" value="Zinc/RING finger domain, C3HC4 (zinc finger)"/>
    <property type="match status" value="2"/>
</dbReference>
<evidence type="ECO:0000256" key="12">
    <source>
        <dbReference type="PROSITE-ProRule" id="PRU00146"/>
    </source>
</evidence>
<evidence type="ECO:0000256" key="14">
    <source>
        <dbReference type="SAM" id="MobiDB-lite"/>
    </source>
</evidence>
<evidence type="ECO:0000256" key="1">
    <source>
        <dbReference type="ARBA" id="ARBA00004123"/>
    </source>
</evidence>
<dbReference type="InterPro" id="IPR019787">
    <property type="entry name" value="Znf_PHD-finger"/>
</dbReference>
<dbReference type="Pfam" id="PF15612">
    <property type="entry name" value="WHIM1"/>
    <property type="match status" value="1"/>
</dbReference>
<gene>
    <name evidence="17" type="ORF">RJ639_000300</name>
</gene>
<dbReference type="GO" id="GO:0048731">
    <property type="term" value="P:system development"/>
    <property type="evidence" value="ECO:0007669"/>
    <property type="project" value="UniProtKB-ARBA"/>
</dbReference>
<dbReference type="SMART" id="SM00249">
    <property type="entry name" value="PHD"/>
    <property type="match status" value="2"/>
</dbReference>
<dbReference type="GO" id="GO:0003677">
    <property type="term" value="F:DNA binding"/>
    <property type="evidence" value="ECO:0007669"/>
    <property type="project" value="UniProtKB-KW"/>
</dbReference>
<dbReference type="PROSITE" id="PS51542">
    <property type="entry name" value="FYRN"/>
    <property type="match status" value="1"/>
</dbReference>
<evidence type="ECO:0000256" key="11">
    <source>
        <dbReference type="PROSITE-ProRule" id="PRU00035"/>
    </source>
</evidence>
<dbReference type="GO" id="GO:0000785">
    <property type="term" value="C:chromatin"/>
    <property type="evidence" value="ECO:0007669"/>
    <property type="project" value="UniProtKB-ARBA"/>
</dbReference>
<organism evidence="17 18">
    <name type="scientific">Escallonia herrerae</name>
    <dbReference type="NCBI Taxonomy" id="1293975"/>
    <lineage>
        <taxon>Eukaryota</taxon>
        <taxon>Viridiplantae</taxon>
        <taxon>Streptophyta</taxon>
        <taxon>Embryophyta</taxon>
        <taxon>Tracheophyta</taxon>
        <taxon>Spermatophyta</taxon>
        <taxon>Magnoliopsida</taxon>
        <taxon>eudicotyledons</taxon>
        <taxon>Gunneridae</taxon>
        <taxon>Pentapetalae</taxon>
        <taxon>asterids</taxon>
        <taxon>campanulids</taxon>
        <taxon>Escalloniales</taxon>
        <taxon>Escalloniaceae</taxon>
        <taxon>Escallonia</taxon>
    </lineage>
</organism>
<dbReference type="PANTHER" id="PTHR47162:SF10">
    <property type="entry name" value="METHYL-CPG-BINDING DOMAIN-CONTAINING PROTEIN 9 ISOFORM X1"/>
    <property type="match status" value="1"/>
</dbReference>
<keyword evidence="2" id="KW-0808">Transferase</keyword>
<feature type="compositionally biased region" description="Low complexity" evidence="14">
    <location>
        <begin position="2193"/>
        <end position="2207"/>
    </location>
</feature>
<keyword evidence="10" id="KW-0539">Nucleus</keyword>
<dbReference type="InterPro" id="IPR028942">
    <property type="entry name" value="WHIM1_dom"/>
</dbReference>
<evidence type="ECO:0000259" key="16">
    <source>
        <dbReference type="PROSITE" id="PS50016"/>
    </source>
</evidence>
<dbReference type="Pfam" id="PF15613">
    <property type="entry name" value="WSD"/>
    <property type="match status" value="1"/>
</dbReference>
<keyword evidence="3" id="KW-0479">Metal-binding</keyword>
<name>A0AA88X8W5_9ASTE</name>
<dbReference type="InterPro" id="IPR013083">
    <property type="entry name" value="Znf_RING/FYVE/PHD"/>
</dbReference>
<dbReference type="PROSITE" id="PS51543">
    <property type="entry name" value="FYRC"/>
    <property type="match status" value="1"/>
</dbReference>
<dbReference type="InterPro" id="IPR028941">
    <property type="entry name" value="WHIM2_dom"/>
</dbReference>
<keyword evidence="5" id="KW-0862">Zinc</keyword>
<proteinExistence type="predicted"/>
<evidence type="ECO:0000313" key="17">
    <source>
        <dbReference type="EMBL" id="KAK3041784.1"/>
    </source>
</evidence>
<dbReference type="PANTHER" id="PTHR47162">
    <property type="entry name" value="OS02G0192300 PROTEIN"/>
    <property type="match status" value="1"/>
</dbReference>
<evidence type="ECO:0000313" key="18">
    <source>
        <dbReference type="Proteomes" id="UP001188597"/>
    </source>
</evidence>
<evidence type="ECO:0000256" key="10">
    <source>
        <dbReference type="ARBA" id="ARBA00023242"/>
    </source>
</evidence>
<dbReference type="Pfam" id="PF00628">
    <property type="entry name" value="PHD"/>
    <property type="match status" value="1"/>
</dbReference>
<dbReference type="SUPFAM" id="SSF47370">
    <property type="entry name" value="Bromodomain"/>
    <property type="match status" value="1"/>
</dbReference>
<keyword evidence="18" id="KW-1185">Reference proteome</keyword>
<dbReference type="PROSITE" id="PS50016">
    <property type="entry name" value="ZF_PHD_2"/>
    <property type="match status" value="1"/>
</dbReference>
<dbReference type="Gene3D" id="1.20.920.10">
    <property type="entry name" value="Bromodomain-like"/>
    <property type="match status" value="1"/>
</dbReference>
<dbReference type="GO" id="GO:0140993">
    <property type="term" value="F:histone modifying activity"/>
    <property type="evidence" value="ECO:0007669"/>
    <property type="project" value="UniProtKB-ARBA"/>
</dbReference>
<keyword evidence="7 11" id="KW-0103">Bromodomain</keyword>
<dbReference type="SUPFAM" id="SSF57903">
    <property type="entry name" value="FYVE/PHD zinc finger"/>
    <property type="match status" value="2"/>
</dbReference>
<evidence type="ECO:0000256" key="9">
    <source>
        <dbReference type="ARBA" id="ARBA00023163"/>
    </source>
</evidence>
<evidence type="ECO:0000256" key="8">
    <source>
        <dbReference type="ARBA" id="ARBA00023125"/>
    </source>
</evidence>
<dbReference type="GO" id="GO:0016740">
    <property type="term" value="F:transferase activity"/>
    <property type="evidence" value="ECO:0007669"/>
    <property type="project" value="UniProtKB-KW"/>
</dbReference>
<evidence type="ECO:0000256" key="4">
    <source>
        <dbReference type="ARBA" id="ARBA00022771"/>
    </source>
</evidence>
<evidence type="ECO:0000256" key="6">
    <source>
        <dbReference type="ARBA" id="ARBA00023015"/>
    </source>
</evidence>
<reference evidence="17" key="1">
    <citation type="submission" date="2022-12" db="EMBL/GenBank/DDBJ databases">
        <title>Draft genome assemblies for two species of Escallonia (Escalloniales).</title>
        <authorList>
            <person name="Chanderbali A."/>
            <person name="Dervinis C."/>
            <person name="Anghel I."/>
            <person name="Soltis D."/>
            <person name="Soltis P."/>
            <person name="Zapata F."/>
        </authorList>
    </citation>
    <scope>NUCLEOTIDE SEQUENCE</scope>
    <source>
        <strain evidence="17">UCBG64.0493</strain>
        <tissue evidence="17">Leaf</tissue>
    </source>
</reference>
<dbReference type="GO" id="GO:0008270">
    <property type="term" value="F:zinc ion binding"/>
    <property type="evidence" value="ECO:0007669"/>
    <property type="project" value="UniProtKB-KW"/>
</dbReference>
<keyword evidence="6" id="KW-0805">Transcription regulation</keyword>
<feature type="region of interest" description="Disordered" evidence="14">
    <location>
        <begin position="1872"/>
        <end position="1896"/>
    </location>
</feature>
<protein>
    <submittedName>
        <fullName evidence="17">Uncharacterized protein</fullName>
    </submittedName>
</protein>
<dbReference type="Pfam" id="PF05965">
    <property type="entry name" value="FYRC"/>
    <property type="match status" value="1"/>
</dbReference>
<keyword evidence="8" id="KW-0238">DNA-binding</keyword>
<dbReference type="InterPro" id="IPR019786">
    <property type="entry name" value="Zinc_finger_PHD-type_CS"/>
</dbReference>
<comment type="subcellular location">
    <subcellularLocation>
        <location evidence="1">Nucleus</location>
    </subcellularLocation>
</comment>
<feature type="compositionally biased region" description="Basic and acidic residues" evidence="14">
    <location>
        <begin position="1886"/>
        <end position="1896"/>
    </location>
</feature>
<accession>A0AA88X8W5</accession>
<evidence type="ECO:0000256" key="5">
    <source>
        <dbReference type="ARBA" id="ARBA00022833"/>
    </source>
</evidence>
<evidence type="ECO:0000256" key="2">
    <source>
        <dbReference type="ARBA" id="ARBA00022679"/>
    </source>
</evidence>
<feature type="compositionally biased region" description="Basic and acidic residues" evidence="14">
    <location>
        <begin position="2209"/>
        <end position="2220"/>
    </location>
</feature>
<dbReference type="PROSITE" id="PS01359">
    <property type="entry name" value="ZF_PHD_1"/>
    <property type="match status" value="2"/>
</dbReference>
<dbReference type="InterPro" id="IPR003888">
    <property type="entry name" value="FYrich_N"/>
</dbReference>
<dbReference type="Proteomes" id="UP001188597">
    <property type="component" value="Unassembled WGS sequence"/>
</dbReference>
<dbReference type="InterPro" id="IPR011011">
    <property type="entry name" value="Znf_FYVE_PHD"/>
</dbReference>
<feature type="region of interest" description="Disordered" evidence="14">
    <location>
        <begin position="1989"/>
        <end position="2014"/>
    </location>
</feature>
<feature type="region of interest" description="Disordered" evidence="14">
    <location>
        <begin position="2184"/>
        <end position="2234"/>
    </location>
</feature>
<dbReference type="CDD" id="cd04369">
    <property type="entry name" value="Bromodomain"/>
    <property type="match status" value="1"/>
</dbReference>
<evidence type="ECO:0000256" key="13">
    <source>
        <dbReference type="SAM" id="Coils"/>
    </source>
</evidence>
<evidence type="ECO:0000256" key="7">
    <source>
        <dbReference type="ARBA" id="ARBA00023117"/>
    </source>
</evidence>
<sequence length="2234" mass="248039">MEFANSSPGNAQSEPRSGVLEIDLNEAPLPSPRETFAGGGGGGGEVLAAEVVVPCGSCGKGEGDMLLCCECGKGFHLKCLGAKERKSEWKCFKCLLTSGSERSRGGGGGGGVGMLDMNAPPPREDVESLGLDGGKYPPSRCVNPFHPPGICARYLLFRSFLPRVLVFKRCFRVVAIGKSNFVKSYKFRAVKMDVPNASFVGRSFIAPVTYSNPLYMENGFNAYKASRSGTLIAKADFDVPPQHRLSFDRSSHEIDLSSKHWASQGTPPKYRSQSPNEIYLQALREYICEKKGVLGEGWHVEFDYCRVRCKTYAVYYAPDGSKFESMFDIARHLGLLSNVCSLETEDRDNGFALGQKGSHLRRRKEASRALSANNGGENKNIPRSTLGRGLPSEFEILGQASKFRDDRSEMETAPVDNVGYGSHGGFPVQFEDFFVISLGKVDPRPSYHNTFQIWPVGYRSSWHDKITGSLFICDVLDGGDSGPIFKVRRYPCAMQSIPDGSTVLSKPKVVTFDVNDEVLKDNLAVSALTDDEDTSIQMMLTEFSPPHLDSDIFSHSKKGANADFDYQERDLLTTKSNCIPQRTGDIMSDKYGQVDAMGEFSVEGRSSASVWEMVSQTILCACDETYKQTGLLQFFCKHAVDSKSDPAVDTADPLSKFCHFAGAINMPDSIQSSNILAPSCEPLVKWLKQDRFGLEVEFVQELIEQLPGVNVCQEYKFLNSRSQNSTSRTVGSGFLLATRNGGVQGEQEPNGFIRGCKRLRKQVLEDSKRNSCPLGRPLSSKLPAYLISDVLQAWEFSQRFSEVLGVEDRFCIQDLEDELINPWLDCVNPVRKPANELHNINGDVTTENQEPITVEIESAIEIAGARPASNARSRWTGAILAKAHCSLLKVLVAELLFKVAAYVDPNFDAGESKSRRGRKKDLDNSVSPKKVKLDMLPINELTWPELARRYILAVLSMEGNLDSAEITSRESGKVFHCLQGDGGILCGSLTGVAAIEEDALLYEMKLHEDKLLAEATKRIFGSAKSENEIYSMDQSSVDQKESDSAGDTKTSKVNDSEVPDWAQVLEPVRKLPTNVGARIRKCVYEALRLNPPEWAKKILEYSISKEVYKGNASGPTKRAVVSVLADVVSQENLQPKPEKKERGKKVCTISDVVTKQCRIVLRLAAIADEERVFCNLLGKTFLNPLDNDDEGLLGYPAMVARPLDFRTIDIRLAAGTYGGSHEAFLEDVREVWHNIRMAYGDRSDLIELADSLSQKFEVLYEKEVLVLVRKIAACCRPDCLSEEAKKETDDLLAHASETSLPKAPWDEGVCKVCGMDKDDDNVLLCDTCDSEYHTYCLDPPLMRIPEGNWYCPSCVAGRSLSRAGSCGTQIISQFRKKRRRKEFVHNLLEELAQLVNTMELKEYWEFSVEERVFLIKFLCDEALNLATIRDHLDQCASQSADLQLKMRSLSSEWKNLKLREDILGASLTKVKANARNGCGDLGSDASIGELPYKSTYVSSFSVSSAPLEEGPQWTGPNSCNKQQCWSFSYSENPVASSRDHYFKASDIAGQIQSQEPVKDYSIPEENHYMHSLSGARVGSLKTELHVSTPQQKNDVSGESALSNFDTEQDTSHSTMAENELSKHANVAHDLKHDMSSLKNEISRLQDSIATLESENLKVSVRKELLGRDSAGRLYWVFGSPGTLSKVVVNGSLAVGESVRAHSNPTENISTSRNLLTFSSDHVAVPTSSSWTYYQSNAEIEELIGWLRDDDPKEIELRESILQWQRNKAKCLNAETHLQNEIQLRSTSSFSYGNAFDSCFLVTKARTALEKRYGPCFEPEAWGISKKHGCKAKATCEDKLYRCDCLELLWPSRHHCLSCHQTFFSTEDLEEHTKGRCKPSSPIPESKQVDEDSSKRKRMMRNEISVEKGFNNIQRGAAKSVNHDNGSNFVELQKEPGCPFDFEEIRAKFVTRSSLKELVNDIGLIGSNGIPSFVPNMSPYVTDPALSRIPTTNGESADMENQQKSSSNGMSNRCTDNGFIEEATRTERTKPKFTSGKDQSSFTKNRGPSLGYVKWRVIPETSLRPLGGRVSEVLRLLKSNLLDMDAALPEGALRPSRANSEKRCAWRAFIKSAVSIYQMSQATIILEDMIKTKYLRNDWWYWSSASSAARISTLSALALRIYSLDAAIMYEPLADVGTLEISKPGCSTAKESPSRSNRTNKKSSSPSRPKAPDSDLADNSKPKSRTSKRRKDTSG</sequence>
<dbReference type="Gene3D" id="3.30.160.360">
    <property type="match status" value="1"/>
</dbReference>
<evidence type="ECO:0000256" key="3">
    <source>
        <dbReference type="ARBA" id="ARBA00022723"/>
    </source>
</evidence>
<feature type="domain" description="PHD-type" evidence="16">
    <location>
        <begin position="1307"/>
        <end position="1357"/>
    </location>
</feature>